<sequence>MTQKKKLAEFTLADGETTFLVEVPEPINEDVVEEVSILDEPLLKAKESFEAALDKVIPVASVAMDRLKKASADEVEVKFGLNLSADAGVIFSSVGSEVTFEITMKWGK</sequence>
<dbReference type="AlphaFoldDB" id="A0A6M0RDK6"/>
<dbReference type="NCBIfam" id="NF041216">
    <property type="entry name" value="CU044_2847_fam"/>
    <property type="match status" value="1"/>
</dbReference>
<protein>
    <recommendedName>
        <fullName evidence="1">Trypsin-co-occurring domain-containing protein</fullName>
    </recommendedName>
</protein>
<dbReference type="Proteomes" id="UP000481033">
    <property type="component" value="Unassembled WGS sequence"/>
</dbReference>
<feature type="domain" description="Trypsin-co-occurring" evidence="1">
    <location>
        <begin position="10"/>
        <end position="107"/>
    </location>
</feature>
<proteinExistence type="predicted"/>
<dbReference type="RefSeq" id="WP_163695818.1">
    <property type="nucleotide sequence ID" value="NZ_QXHD01000003.1"/>
</dbReference>
<gene>
    <name evidence="2" type="ORF">DXZ20_01035</name>
</gene>
<name>A0A6M0RDK6_9CYAN</name>
<comment type="caution">
    <text evidence="2">The sequence shown here is derived from an EMBL/GenBank/DDBJ whole genome shotgun (WGS) entry which is preliminary data.</text>
</comment>
<evidence type="ECO:0000313" key="2">
    <source>
        <dbReference type="EMBL" id="NEZ54305.1"/>
    </source>
</evidence>
<dbReference type="EMBL" id="QXHD01000003">
    <property type="protein sequence ID" value="NEZ54305.1"/>
    <property type="molecule type" value="Genomic_DNA"/>
</dbReference>
<dbReference type="InterPro" id="IPR045794">
    <property type="entry name" value="Trypco1"/>
</dbReference>
<accession>A0A6M0RDK6</accession>
<reference evidence="2 3" key="1">
    <citation type="journal article" date="2020" name="Microb. Ecol.">
        <title>Ecogenomics of the Marine Benthic Filamentous Cyanobacterium Adonisia.</title>
        <authorList>
            <person name="Walter J.M."/>
            <person name="Coutinho F.H."/>
            <person name="Leomil L."/>
            <person name="Hargreaves P.I."/>
            <person name="Campeao M.E."/>
            <person name="Vieira V.V."/>
            <person name="Silva B.S."/>
            <person name="Fistarol G.O."/>
            <person name="Salomon P.S."/>
            <person name="Sawabe T."/>
            <person name="Mino S."/>
            <person name="Hosokawa M."/>
            <person name="Miyashita H."/>
            <person name="Maruyama F."/>
            <person name="van Verk M.C."/>
            <person name="Dutilh B.E."/>
            <person name="Thompson C.C."/>
            <person name="Thompson F.L."/>
        </authorList>
    </citation>
    <scope>NUCLEOTIDE SEQUENCE [LARGE SCALE GENOMIC DNA]</scope>
    <source>
        <strain evidence="2 3">CCMR0081</strain>
    </source>
</reference>
<evidence type="ECO:0000259" key="1">
    <source>
        <dbReference type="Pfam" id="PF19493"/>
    </source>
</evidence>
<keyword evidence="3" id="KW-1185">Reference proteome</keyword>
<dbReference type="Pfam" id="PF19493">
    <property type="entry name" value="Trypco1"/>
    <property type="match status" value="1"/>
</dbReference>
<evidence type="ECO:0000313" key="3">
    <source>
        <dbReference type="Proteomes" id="UP000481033"/>
    </source>
</evidence>
<organism evidence="2 3">
    <name type="scientific">Adonisia turfae CCMR0081</name>
    <dbReference type="NCBI Taxonomy" id="2292702"/>
    <lineage>
        <taxon>Bacteria</taxon>
        <taxon>Bacillati</taxon>
        <taxon>Cyanobacteriota</taxon>
        <taxon>Adonisia</taxon>
        <taxon>Adonisia turfae</taxon>
    </lineage>
</organism>